<accession>A0A382CX65</accession>
<reference evidence="5" key="1">
    <citation type="submission" date="2018-05" db="EMBL/GenBank/DDBJ databases">
        <authorList>
            <person name="Lanie J.A."/>
            <person name="Ng W.-L."/>
            <person name="Kazmierczak K.M."/>
            <person name="Andrzejewski T.M."/>
            <person name="Davidsen T.M."/>
            <person name="Wayne K.J."/>
            <person name="Tettelin H."/>
            <person name="Glass J.I."/>
            <person name="Rusch D."/>
            <person name="Podicherti R."/>
            <person name="Tsui H.-C.T."/>
            <person name="Winkler M.E."/>
        </authorList>
    </citation>
    <scope>NUCLEOTIDE SEQUENCE</scope>
</reference>
<gene>
    <name evidence="5" type="ORF">METZ01_LOCUS182975</name>
</gene>
<name>A0A382CX65_9ZZZZ</name>
<evidence type="ECO:0000313" key="5">
    <source>
        <dbReference type="EMBL" id="SVB30121.1"/>
    </source>
</evidence>
<keyword evidence="1" id="KW-0511">Multifunctional enzyme</keyword>
<dbReference type="PANTHER" id="PTHR46969">
    <property type="entry name" value="BIFUNCTIONAL PROTEIN HLDE"/>
    <property type="match status" value="1"/>
</dbReference>
<dbReference type="Pfam" id="PF00294">
    <property type="entry name" value="PfkB"/>
    <property type="match status" value="1"/>
</dbReference>
<proteinExistence type="predicted"/>
<sequence>MLDRWIIGTAERVSPEADVLVLNEKHQKFNLGGAANLAVNLKHLDDDVELYGSIGKDKEGLRILKLLAYTNIDVNLTNDSETTTTKTRLVGNTGQHLLRWDKETTHHGDEAWQRLKTNYKDNDIVIISDYNKGSVTEDTVYELIVKADVFNTKIFVDPKQDARFYDSAFLVKPNMKEYEKWNGKYNKTNALEYMRDHYWTWLVVTDGANGIHVLNNDGDYNYFKEDTKEVADVTGAGDIVLAVIVHAFNKGIDIPHACELACYAATRSVEKRGVVPVTPADLNRGIVWTNGVFDILHTGHMELLKFAKKQGKKLIVGINSDTSVKKLKGDDRPINNQDKRLEQLQILPWVDAVVVFDDDTPLNAIKKVNPDVIVKGGDYTVETTVGHELANVIIFPKVEGHSTTELIKKIKQ</sequence>
<dbReference type="EMBL" id="UINC01036325">
    <property type="protein sequence ID" value="SVB30121.1"/>
    <property type="molecule type" value="Genomic_DNA"/>
</dbReference>
<dbReference type="InterPro" id="IPR029056">
    <property type="entry name" value="Ribokinase-like"/>
</dbReference>
<evidence type="ECO:0000259" key="3">
    <source>
        <dbReference type="Pfam" id="PF00294"/>
    </source>
</evidence>
<dbReference type="GO" id="GO:0005829">
    <property type="term" value="C:cytosol"/>
    <property type="evidence" value="ECO:0007669"/>
    <property type="project" value="TreeGrafter"/>
</dbReference>
<dbReference type="NCBIfam" id="TIGR00125">
    <property type="entry name" value="cyt_tran_rel"/>
    <property type="match status" value="1"/>
</dbReference>
<dbReference type="AlphaFoldDB" id="A0A382CX65"/>
<protein>
    <recommendedName>
        <fullName evidence="6">D-glycero-beta-D-manno-heptose 1-phosphate adenylyltransferase</fullName>
    </recommendedName>
</protein>
<dbReference type="SUPFAM" id="SSF53613">
    <property type="entry name" value="Ribokinase-like"/>
    <property type="match status" value="1"/>
</dbReference>
<feature type="domain" description="Cytidyltransferase-like" evidence="4">
    <location>
        <begin position="288"/>
        <end position="383"/>
    </location>
</feature>
<evidence type="ECO:0000259" key="4">
    <source>
        <dbReference type="Pfam" id="PF01467"/>
    </source>
</evidence>
<keyword evidence="2" id="KW-0119">Carbohydrate metabolism</keyword>
<evidence type="ECO:0008006" key="6">
    <source>
        <dbReference type="Google" id="ProtNLM"/>
    </source>
</evidence>
<dbReference type="GO" id="GO:0033786">
    <property type="term" value="F:heptose-1-phosphate adenylyltransferase activity"/>
    <property type="evidence" value="ECO:0007669"/>
    <property type="project" value="TreeGrafter"/>
</dbReference>
<dbReference type="SUPFAM" id="SSF52374">
    <property type="entry name" value="Nucleotidylyl transferase"/>
    <property type="match status" value="1"/>
</dbReference>
<dbReference type="Gene3D" id="3.40.1190.20">
    <property type="match status" value="1"/>
</dbReference>
<dbReference type="PANTHER" id="PTHR46969:SF1">
    <property type="entry name" value="BIFUNCTIONAL PROTEIN HLDE"/>
    <property type="match status" value="1"/>
</dbReference>
<dbReference type="InterPro" id="IPR011611">
    <property type="entry name" value="PfkB_dom"/>
</dbReference>
<evidence type="ECO:0000256" key="2">
    <source>
        <dbReference type="ARBA" id="ARBA00023277"/>
    </source>
</evidence>
<dbReference type="InterPro" id="IPR004821">
    <property type="entry name" value="Cyt_trans-like"/>
</dbReference>
<dbReference type="Gene3D" id="3.40.50.620">
    <property type="entry name" value="HUPs"/>
    <property type="match status" value="1"/>
</dbReference>
<dbReference type="Pfam" id="PF01467">
    <property type="entry name" value="CTP_transf_like"/>
    <property type="match status" value="1"/>
</dbReference>
<evidence type="ECO:0000256" key="1">
    <source>
        <dbReference type="ARBA" id="ARBA00023268"/>
    </source>
</evidence>
<organism evidence="5">
    <name type="scientific">marine metagenome</name>
    <dbReference type="NCBI Taxonomy" id="408172"/>
    <lineage>
        <taxon>unclassified sequences</taxon>
        <taxon>metagenomes</taxon>
        <taxon>ecological metagenomes</taxon>
    </lineage>
</organism>
<dbReference type="InterPro" id="IPR014729">
    <property type="entry name" value="Rossmann-like_a/b/a_fold"/>
</dbReference>
<feature type="domain" description="Carbohydrate kinase PfkB" evidence="3">
    <location>
        <begin position="13"/>
        <end position="276"/>
    </location>
</feature>
<dbReference type="GO" id="GO:0033785">
    <property type="term" value="F:heptose 7-phosphate kinase activity"/>
    <property type="evidence" value="ECO:0007669"/>
    <property type="project" value="TreeGrafter"/>
</dbReference>